<dbReference type="AlphaFoldDB" id="A0AAV2EAA5"/>
<organism evidence="1 2">
    <name type="scientific">Linum trigynum</name>
    <dbReference type="NCBI Taxonomy" id="586398"/>
    <lineage>
        <taxon>Eukaryota</taxon>
        <taxon>Viridiplantae</taxon>
        <taxon>Streptophyta</taxon>
        <taxon>Embryophyta</taxon>
        <taxon>Tracheophyta</taxon>
        <taxon>Spermatophyta</taxon>
        <taxon>Magnoliopsida</taxon>
        <taxon>eudicotyledons</taxon>
        <taxon>Gunneridae</taxon>
        <taxon>Pentapetalae</taxon>
        <taxon>rosids</taxon>
        <taxon>fabids</taxon>
        <taxon>Malpighiales</taxon>
        <taxon>Linaceae</taxon>
        <taxon>Linum</taxon>
    </lineage>
</organism>
<proteinExistence type="predicted"/>
<name>A0AAV2EAA5_9ROSI</name>
<evidence type="ECO:0000313" key="1">
    <source>
        <dbReference type="EMBL" id="CAL1382846.1"/>
    </source>
</evidence>
<evidence type="ECO:0000313" key="2">
    <source>
        <dbReference type="Proteomes" id="UP001497516"/>
    </source>
</evidence>
<dbReference type="Proteomes" id="UP001497516">
    <property type="component" value="Chromosome 4"/>
</dbReference>
<gene>
    <name evidence="1" type="ORF">LTRI10_LOCUS24150</name>
</gene>
<reference evidence="1 2" key="1">
    <citation type="submission" date="2024-04" db="EMBL/GenBank/DDBJ databases">
        <authorList>
            <person name="Fracassetti M."/>
        </authorList>
    </citation>
    <scope>NUCLEOTIDE SEQUENCE [LARGE SCALE GENOMIC DNA]</scope>
</reference>
<accession>A0AAV2EAA5</accession>
<sequence>MQMLELQEWCYHTYENTLLYNERTKHLPDARLWAPKEFQVGDRVLLYNPRLKLFPAKHRSRCSKPFTITKVFLYGTIEISNPQTEPFKVNGNRFKLYLEGKVERVELMVELVDP</sequence>
<protein>
    <submittedName>
        <fullName evidence="1">Uncharacterized protein</fullName>
    </submittedName>
</protein>
<keyword evidence="2" id="KW-1185">Reference proteome</keyword>
<dbReference type="EMBL" id="OZ034817">
    <property type="protein sequence ID" value="CAL1382846.1"/>
    <property type="molecule type" value="Genomic_DNA"/>
</dbReference>